<dbReference type="RefSeq" id="WP_130565662.1">
    <property type="nucleotide sequence ID" value="NZ_SHLY01000001.1"/>
</dbReference>
<feature type="transmembrane region" description="Helical" evidence="7">
    <location>
        <begin position="385"/>
        <end position="404"/>
    </location>
</feature>
<dbReference type="PANTHER" id="PTHR43549:SF3">
    <property type="entry name" value="MULTIDRUG RESISTANCE PROTEIN YPNP-RELATED"/>
    <property type="match status" value="1"/>
</dbReference>
<evidence type="ECO:0000256" key="1">
    <source>
        <dbReference type="ARBA" id="ARBA00004429"/>
    </source>
</evidence>
<keyword evidence="6 7" id="KW-0472">Membrane</keyword>
<dbReference type="Proteomes" id="UP000292544">
    <property type="component" value="Unassembled WGS sequence"/>
</dbReference>
<feature type="transmembrane region" description="Helical" evidence="7">
    <location>
        <begin position="93"/>
        <end position="112"/>
    </location>
</feature>
<dbReference type="PIRSF" id="PIRSF006603">
    <property type="entry name" value="DinF"/>
    <property type="match status" value="1"/>
</dbReference>
<evidence type="ECO:0000256" key="5">
    <source>
        <dbReference type="ARBA" id="ARBA00022989"/>
    </source>
</evidence>
<evidence type="ECO:0000256" key="4">
    <source>
        <dbReference type="ARBA" id="ARBA00022692"/>
    </source>
</evidence>
<dbReference type="InterPro" id="IPR048279">
    <property type="entry name" value="MdtK-like"/>
</dbReference>
<feature type="transmembrane region" description="Helical" evidence="7">
    <location>
        <begin position="410"/>
        <end position="432"/>
    </location>
</feature>
<comment type="caution">
    <text evidence="8">The sequence shown here is derived from an EMBL/GenBank/DDBJ whole genome shotgun (WGS) entry which is preliminary data.</text>
</comment>
<dbReference type="EMBL" id="SHLY01000001">
    <property type="protein sequence ID" value="TAA48208.1"/>
    <property type="molecule type" value="Genomic_DNA"/>
</dbReference>
<keyword evidence="5 7" id="KW-1133">Transmembrane helix</keyword>
<sequence>MQNLLSSPIAPTLKRMTLPICLGMVMLMSFNLVDTFFISLLGTEPLAAISFTFPVTFSIISMVIGLGIGTSAVLGRFAGQGKSEEAKAHGTAAIYLTALLVASLSLVTFLLADEIFSLLGASDAQIRLVMEYMNLWLLGSVFLALPMVGNAVFRANGETKLPSLYMALGGAINAVLDPLLIFGIGPFPEMGISGAALASVISFFIGSVIIITVLANRHGLINWFPSAGLLQAWQRILNIALPAAGANMLTPLAMAVMTAMVASYGAAAVAAYGVGTRLESIASLVVLALSMSLPPLVSQNHGAGNWLRVREAYLLAIKFVMIWQGVVYLLLLATGGFIASAFSQDESVADIIILFILILPFGYGFQGVTILTNSSFNALHQPHRALLLSFARFFLFFVPLAYLGGQWFGIQGLFLGGLVGTILTGVIAFCWFRKQLNLHLQEA</sequence>
<keyword evidence="3" id="KW-1003">Cell membrane</keyword>
<dbReference type="InterPro" id="IPR002528">
    <property type="entry name" value="MATE_fam"/>
</dbReference>
<feature type="transmembrane region" description="Helical" evidence="7">
    <location>
        <begin position="252"/>
        <end position="274"/>
    </location>
</feature>
<proteinExistence type="predicted"/>
<feature type="transmembrane region" description="Helical" evidence="7">
    <location>
        <begin position="47"/>
        <end position="73"/>
    </location>
</feature>
<evidence type="ECO:0000256" key="6">
    <source>
        <dbReference type="ARBA" id="ARBA00023136"/>
    </source>
</evidence>
<evidence type="ECO:0000256" key="7">
    <source>
        <dbReference type="SAM" id="Phobius"/>
    </source>
</evidence>
<reference evidence="9" key="1">
    <citation type="submission" date="2019-02" db="EMBL/GenBank/DDBJ databases">
        <title>Draft genome sequence of Muricauda sp. 176CP4-71.</title>
        <authorList>
            <person name="Park J.-S."/>
        </authorList>
    </citation>
    <scope>NUCLEOTIDE SEQUENCE [LARGE SCALE GENOMIC DNA]</scope>
    <source>
        <strain evidence="9">176GS2-150</strain>
    </source>
</reference>
<protein>
    <submittedName>
        <fullName evidence="8">MATE family efflux transporter</fullName>
    </submittedName>
</protein>
<feature type="transmembrane region" description="Helical" evidence="7">
    <location>
        <begin position="191"/>
        <end position="215"/>
    </location>
</feature>
<evidence type="ECO:0000313" key="9">
    <source>
        <dbReference type="Proteomes" id="UP000292544"/>
    </source>
</evidence>
<organism evidence="8 9">
    <name type="scientific">Corallincola spongiicola</name>
    <dbReference type="NCBI Taxonomy" id="2520508"/>
    <lineage>
        <taxon>Bacteria</taxon>
        <taxon>Pseudomonadati</taxon>
        <taxon>Pseudomonadota</taxon>
        <taxon>Gammaproteobacteria</taxon>
        <taxon>Alteromonadales</taxon>
        <taxon>Psychromonadaceae</taxon>
        <taxon>Corallincola</taxon>
    </lineage>
</organism>
<dbReference type="InterPro" id="IPR052031">
    <property type="entry name" value="Membrane_Transporter-Flippase"/>
</dbReference>
<dbReference type="Pfam" id="PF01554">
    <property type="entry name" value="MatE"/>
    <property type="match status" value="2"/>
</dbReference>
<evidence type="ECO:0000256" key="2">
    <source>
        <dbReference type="ARBA" id="ARBA00022448"/>
    </source>
</evidence>
<keyword evidence="9" id="KW-1185">Reference proteome</keyword>
<evidence type="ECO:0000256" key="3">
    <source>
        <dbReference type="ARBA" id="ARBA00022475"/>
    </source>
</evidence>
<feature type="transmembrane region" description="Helical" evidence="7">
    <location>
        <begin position="165"/>
        <end position="185"/>
    </location>
</feature>
<evidence type="ECO:0000313" key="8">
    <source>
        <dbReference type="EMBL" id="TAA48208.1"/>
    </source>
</evidence>
<name>A0ABY1WTZ2_9GAMM</name>
<dbReference type="PANTHER" id="PTHR43549">
    <property type="entry name" value="MULTIDRUG RESISTANCE PROTEIN YPNP-RELATED"/>
    <property type="match status" value="1"/>
</dbReference>
<accession>A0ABY1WTZ2</accession>
<feature type="transmembrane region" description="Helical" evidence="7">
    <location>
        <begin position="351"/>
        <end position="373"/>
    </location>
</feature>
<keyword evidence="2" id="KW-0813">Transport</keyword>
<dbReference type="NCBIfam" id="TIGR00797">
    <property type="entry name" value="matE"/>
    <property type="match status" value="1"/>
</dbReference>
<gene>
    <name evidence="8" type="ORF">EXY25_02955</name>
</gene>
<comment type="subcellular location">
    <subcellularLocation>
        <location evidence="1">Cell inner membrane</location>
        <topology evidence="1">Multi-pass membrane protein</topology>
    </subcellularLocation>
</comment>
<feature type="transmembrane region" description="Helical" evidence="7">
    <location>
        <begin position="20"/>
        <end position="41"/>
    </location>
</feature>
<feature type="transmembrane region" description="Helical" evidence="7">
    <location>
        <begin position="319"/>
        <end position="339"/>
    </location>
</feature>
<keyword evidence="4 7" id="KW-0812">Transmembrane</keyword>
<feature type="transmembrane region" description="Helical" evidence="7">
    <location>
        <begin position="132"/>
        <end position="153"/>
    </location>
</feature>